<evidence type="ECO:0000259" key="1">
    <source>
        <dbReference type="PROSITE" id="PS51186"/>
    </source>
</evidence>
<protein>
    <recommendedName>
        <fullName evidence="1">N-acetyltransferase domain-containing protein</fullName>
    </recommendedName>
</protein>
<dbReference type="GO" id="GO:0016747">
    <property type="term" value="F:acyltransferase activity, transferring groups other than amino-acyl groups"/>
    <property type="evidence" value="ECO:0007669"/>
    <property type="project" value="InterPro"/>
</dbReference>
<comment type="caution">
    <text evidence="2">The sequence shown here is derived from an EMBL/GenBank/DDBJ whole genome shotgun (WGS) entry which is preliminary data.</text>
</comment>
<proteinExistence type="predicted"/>
<gene>
    <name evidence="2" type="ORF">CLTEP_23930</name>
</gene>
<dbReference type="AlphaFoldDB" id="A0A151AVG9"/>
<evidence type="ECO:0000313" key="3">
    <source>
        <dbReference type="Proteomes" id="UP000075531"/>
    </source>
</evidence>
<dbReference type="STRING" id="1121338.CLTEP_23930"/>
<dbReference type="PATRIC" id="fig|1121338.3.peg.2472"/>
<dbReference type="InterPro" id="IPR016181">
    <property type="entry name" value="Acyl_CoA_acyltransferase"/>
</dbReference>
<dbReference type="Proteomes" id="UP000075531">
    <property type="component" value="Unassembled WGS sequence"/>
</dbReference>
<keyword evidence="3" id="KW-1185">Reference proteome</keyword>
<dbReference type="SUPFAM" id="SSF55729">
    <property type="entry name" value="Acyl-CoA N-acyltransferases (Nat)"/>
    <property type="match status" value="1"/>
</dbReference>
<evidence type="ECO:0000313" key="2">
    <source>
        <dbReference type="EMBL" id="KYH31397.1"/>
    </source>
</evidence>
<dbReference type="InterPro" id="IPR000182">
    <property type="entry name" value="GNAT_dom"/>
</dbReference>
<dbReference type="EMBL" id="LTBA01000047">
    <property type="protein sequence ID" value="KYH31397.1"/>
    <property type="molecule type" value="Genomic_DNA"/>
</dbReference>
<name>A0A151AVG9_9CLOT</name>
<feature type="domain" description="N-acetyltransferase" evidence="1">
    <location>
        <begin position="38"/>
        <end position="192"/>
    </location>
</feature>
<dbReference type="Gene3D" id="3.40.630.30">
    <property type="match status" value="1"/>
</dbReference>
<sequence>MADVKWASENEIKEMVQEGKFIEYNYIDVLFEMLNSNIKLSKATVDDAEELLSMQKEVFMPLYKKYNDHETSPVMQTMERFLGRFEFGDYYKILYENNLAGSVFVYEKEPSIMRLHIINILEQYQNRGIAQEVMKRLELIYPQAESWEIETILTEKRNCYICEKMGYVQNGNFKVINNKLTLVTYIKNRNLYKLAGI</sequence>
<dbReference type="PROSITE" id="PS51186">
    <property type="entry name" value="GNAT"/>
    <property type="match status" value="1"/>
</dbReference>
<accession>A0A151AVG9</accession>
<reference evidence="2 3" key="1">
    <citation type="submission" date="2016-02" db="EMBL/GenBank/DDBJ databases">
        <title>Genome sequence of Clostridium tepidiprofundi DSM 19306.</title>
        <authorList>
            <person name="Poehlein A."/>
            <person name="Daniel R."/>
        </authorList>
    </citation>
    <scope>NUCLEOTIDE SEQUENCE [LARGE SCALE GENOMIC DNA]</scope>
    <source>
        <strain evidence="2 3">DSM 19306</strain>
    </source>
</reference>
<organism evidence="2 3">
    <name type="scientific">Clostridium tepidiprofundi DSM 19306</name>
    <dbReference type="NCBI Taxonomy" id="1121338"/>
    <lineage>
        <taxon>Bacteria</taxon>
        <taxon>Bacillati</taxon>
        <taxon>Bacillota</taxon>
        <taxon>Clostridia</taxon>
        <taxon>Eubacteriales</taxon>
        <taxon>Clostridiaceae</taxon>
        <taxon>Clostridium</taxon>
    </lineage>
</organism>